<gene>
    <name evidence="3" type="ORF">JD77_00843</name>
</gene>
<feature type="domain" description="AAA+ ATPase" evidence="2">
    <location>
        <begin position="49"/>
        <end position="239"/>
    </location>
</feature>
<dbReference type="InterPro" id="IPR059106">
    <property type="entry name" value="WHD_MalT"/>
</dbReference>
<evidence type="ECO:0000256" key="1">
    <source>
        <dbReference type="SAM" id="MobiDB-lite"/>
    </source>
</evidence>
<accession>A0A562I4L2</accession>
<feature type="region of interest" description="Disordered" evidence="1">
    <location>
        <begin position="725"/>
        <end position="746"/>
    </location>
</feature>
<dbReference type="AlphaFoldDB" id="A0A562I4L2"/>
<dbReference type="InterPro" id="IPR003593">
    <property type="entry name" value="AAA+_ATPase"/>
</dbReference>
<evidence type="ECO:0000259" key="2">
    <source>
        <dbReference type="SMART" id="SM00382"/>
    </source>
</evidence>
<dbReference type="SUPFAM" id="SSF48452">
    <property type="entry name" value="TPR-like"/>
    <property type="match status" value="1"/>
</dbReference>
<evidence type="ECO:0000313" key="4">
    <source>
        <dbReference type="Proteomes" id="UP000319825"/>
    </source>
</evidence>
<feature type="compositionally biased region" description="Basic residues" evidence="1">
    <location>
        <begin position="909"/>
        <end position="928"/>
    </location>
</feature>
<dbReference type="InterPro" id="IPR011990">
    <property type="entry name" value="TPR-like_helical_dom_sf"/>
</dbReference>
<sequence>MPQGDSEITVEAAATAPTPLLASRLAPAPLPEPVLVRPRLLRRLDEGTAGAVTVVSAPAGWGKTTLLATWARSVEPTPAWVSVEAGDTGARLWAYLAAALRTTAEQRPGGAELPAPPVPAAPPRPDQLEPLAAALAARERPVLLVLDDLHRVGDPAALAGLEFLLRHGGRLRLVVGARADLPPGLHRLRLAGELTSVGPDELAFTEDEVADLLTAHGVPVPAAVVPRLRERTGGWAAGLRFAALALRERPDPARAGEQFGGDHPDVAGYLREEVLDPLDEAARDALRRGAAVGAFRADLVDALTGRSDAERALTALAAPGGFLHRDDSRPPWYRCHPLLADVLRAELAGLGDGRRRELHLRASDWYAAHGRPAEALRHALAAGRWARATELLVRRWPDLVPYDREGADGPAPAPPPEEAVRRDPELGLAAAVERAHAGDPAAAAEQARRAAEAAPSLPVPRRDRFGRLAAAVDVTLARLAGDHDGVRRAAARLLATRTPAGPADDPRTGATDDADVRAAAGAALGLVALAEGDPRAAGEEFARALAAAREAGRPRTELLCASRSAVLHAARGELRAAERAAREALAMPPCQGWSCRVDCAHGYLALAVVALHRDRPEEAEASLALAAPATGEATAGALAALCRAPLLRDRGDPGEALRVLAAARGRLPGAGELAYALLAAEADLRAAHGDLDTARALLAGRPPRPTGRPRRWPWRWPGWSCAPATRAPPGTRCRTGTARRPPPGRCPYASTRACWTPRWPARRATNGGPGASWSGCWSWPTRTGTGGSSPTPSRACATCSPRTWTPARRTGRRCASWSGGRGAGRRAGRRAGAAARRAAHRAGADDPALPAEHPVQRGDRQRAVAVGQHRQDARPQHLPQAGRHPAPGGRAPGPRAATALSRPLTRWPPGRRRRAGRAARTRPRSGRR</sequence>
<comment type="caution">
    <text evidence="3">The sequence shown here is derived from an EMBL/GenBank/DDBJ whole genome shotgun (WGS) entry which is preliminary data.</text>
</comment>
<feature type="compositionally biased region" description="Low complexity" evidence="1">
    <location>
        <begin position="782"/>
        <end position="794"/>
    </location>
</feature>
<name>A0A562I4L2_MICOL</name>
<proteinExistence type="predicted"/>
<dbReference type="InterPro" id="IPR041664">
    <property type="entry name" value="AAA_16"/>
</dbReference>
<protein>
    <submittedName>
        <fullName evidence="3">LuxR family maltose regulon positive regulatory protein</fullName>
    </submittedName>
</protein>
<dbReference type="InterPro" id="IPR027417">
    <property type="entry name" value="P-loop_NTPase"/>
</dbReference>
<feature type="region of interest" description="Disordered" evidence="1">
    <location>
        <begin position="782"/>
        <end position="928"/>
    </location>
</feature>
<dbReference type="Proteomes" id="UP000319825">
    <property type="component" value="Unassembled WGS sequence"/>
</dbReference>
<dbReference type="Pfam" id="PF13191">
    <property type="entry name" value="AAA_16"/>
    <property type="match status" value="1"/>
</dbReference>
<keyword evidence="4" id="KW-1185">Reference proteome</keyword>
<dbReference type="Gene3D" id="1.25.40.10">
    <property type="entry name" value="Tetratricopeptide repeat domain"/>
    <property type="match status" value="1"/>
</dbReference>
<organism evidence="3 4">
    <name type="scientific">Micromonospora olivasterospora</name>
    <dbReference type="NCBI Taxonomy" id="1880"/>
    <lineage>
        <taxon>Bacteria</taxon>
        <taxon>Bacillati</taxon>
        <taxon>Actinomycetota</taxon>
        <taxon>Actinomycetes</taxon>
        <taxon>Micromonosporales</taxon>
        <taxon>Micromonosporaceae</taxon>
        <taxon>Micromonospora</taxon>
    </lineage>
</organism>
<dbReference type="SUPFAM" id="SSF52540">
    <property type="entry name" value="P-loop containing nucleoside triphosphate hydrolases"/>
    <property type="match status" value="1"/>
</dbReference>
<evidence type="ECO:0000313" key="3">
    <source>
        <dbReference type="EMBL" id="TWH65902.1"/>
    </source>
</evidence>
<dbReference type="EMBL" id="VLKE01000001">
    <property type="protein sequence ID" value="TWH65902.1"/>
    <property type="molecule type" value="Genomic_DNA"/>
</dbReference>
<reference evidence="3 4" key="1">
    <citation type="submission" date="2019-07" db="EMBL/GenBank/DDBJ databases">
        <title>R&amp;d 2014.</title>
        <authorList>
            <person name="Klenk H.-P."/>
        </authorList>
    </citation>
    <scope>NUCLEOTIDE SEQUENCE [LARGE SCALE GENOMIC DNA]</scope>
    <source>
        <strain evidence="3 4">DSM 43868</strain>
    </source>
</reference>
<feature type="compositionally biased region" description="Low complexity" evidence="1">
    <location>
        <begin position="728"/>
        <end position="739"/>
    </location>
</feature>
<dbReference type="Gene3D" id="3.40.50.300">
    <property type="entry name" value="P-loop containing nucleotide triphosphate hydrolases"/>
    <property type="match status" value="1"/>
</dbReference>
<feature type="compositionally biased region" description="Low complexity" evidence="1">
    <location>
        <begin position="881"/>
        <end position="897"/>
    </location>
</feature>
<dbReference type="SMART" id="SM00382">
    <property type="entry name" value="AAA"/>
    <property type="match status" value="1"/>
</dbReference>
<dbReference type="Pfam" id="PF25873">
    <property type="entry name" value="WHD_MalT"/>
    <property type="match status" value="1"/>
</dbReference>